<dbReference type="AlphaFoldDB" id="A0AAP2UMQ8"/>
<protein>
    <submittedName>
        <fullName evidence="1">MmcQ/YjbR family DNA-binding protein</fullName>
    </submittedName>
</protein>
<evidence type="ECO:0000313" key="1">
    <source>
        <dbReference type="EMBL" id="MCR0233149.1"/>
    </source>
</evidence>
<dbReference type="PANTHER" id="PTHR35145">
    <property type="entry name" value="CYTOPLASMIC PROTEIN-RELATED"/>
    <property type="match status" value="1"/>
</dbReference>
<dbReference type="EMBL" id="JAKTMA010000016">
    <property type="protein sequence ID" value="MCR0233149.1"/>
    <property type="molecule type" value="Genomic_DNA"/>
</dbReference>
<evidence type="ECO:0000313" key="3">
    <source>
        <dbReference type="Proteomes" id="UP001203972"/>
    </source>
</evidence>
<dbReference type="Proteomes" id="UP001203972">
    <property type="component" value="Unassembled WGS sequence"/>
</dbReference>
<keyword evidence="1" id="KW-0238">DNA-binding</keyword>
<reference evidence="2" key="1">
    <citation type="journal article" date="2019" name="Nat. Med.">
        <title>A library of human gut bacterial isolates paired with longitudinal multiomics data enables mechanistic microbiome research.</title>
        <authorList>
            <person name="Poyet M."/>
            <person name="Groussin M."/>
            <person name="Gibbons S.M."/>
            <person name="Avila-Pacheco J."/>
            <person name="Jiang X."/>
            <person name="Kearney S.M."/>
            <person name="Perrotta A.R."/>
            <person name="Berdy B."/>
            <person name="Zhao S."/>
            <person name="Lieberman T.D."/>
            <person name="Swanson P.K."/>
            <person name="Smith M."/>
            <person name="Roesemann S."/>
            <person name="Alexander J.E."/>
            <person name="Rich S.A."/>
            <person name="Livny J."/>
            <person name="Vlamakis H."/>
            <person name="Clish C."/>
            <person name="Bullock K."/>
            <person name="Deik A."/>
            <person name="Scott J."/>
            <person name="Pierce K.A."/>
            <person name="Xavier R.J."/>
            <person name="Alm E.J."/>
        </authorList>
    </citation>
    <scope>NUCLEOTIDE SEQUENCE</scope>
    <source>
        <strain evidence="2">BIOML-A12</strain>
    </source>
</reference>
<organism evidence="1 3">
    <name type="scientific">Clostridium innocuum</name>
    <dbReference type="NCBI Taxonomy" id="1522"/>
    <lineage>
        <taxon>Bacteria</taxon>
        <taxon>Bacillati</taxon>
        <taxon>Bacillota</taxon>
        <taxon>Clostridia</taxon>
        <taxon>Eubacteriales</taxon>
        <taxon>Clostridiaceae</taxon>
        <taxon>Clostridium</taxon>
    </lineage>
</organism>
<reference evidence="1" key="2">
    <citation type="journal article" date="2022" name="Clin. Infect. Dis.">
        <title>Association between Clostridium innocuum and antibiotic-associated diarrhea in adults and children: A cross-sectional study and comparative genomics analysis.</title>
        <authorList>
            <person name="Cherny K.E."/>
            <person name="Muscat E.B."/>
            <person name="Balaji A."/>
            <person name="Mukherjee J."/>
            <person name="Ozer E.A."/>
            <person name="Angarone M.P."/>
            <person name="Hauser A.R."/>
            <person name="Sichel J.S."/>
            <person name="Amponsah E."/>
            <person name="Kociolek L.K."/>
        </authorList>
    </citation>
    <scope>NUCLEOTIDE SEQUENCE</scope>
    <source>
        <strain evidence="1">NU1-AC-029v</strain>
    </source>
</reference>
<dbReference type="PANTHER" id="PTHR35145:SF1">
    <property type="entry name" value="CYTOPLASMIC PROTEIN"/>
    <property type="match status" value="1"/>
</dbReference>
<dbReference type="InterPro" id="IPR058532">
    <property type="entry name" value="YjbR/MT2646/Rv2570-like"/>
</dbReference>
<proteinExistence type="predicted"/>
<gene>
    <name evidence="2" type="ORF">GT664_09650</name>
    <name evidence="1" type="ORF">MKC95_10260</name>
</gene>
<dbReference type="Gene3D" id="3.90.1150.30">
    <property type="match status" value="1"/>
</dbReference>
<dbReference type="RefSeq" id="WP_008818515.1">
    <property type="nucleotide sequence ID" value="NZ_AP025565.1"/>
</dbReference>
<dbReference type="Proteomes" id="UP000604383">
    <property type="component" value="Unassembled WGS sequence"/>
</dbReference>
<dbReference type="Pfam" id="PF04237">
    <property type="entry name" value="YjbR"/>
    <property type="match status" value="1"/>
</dbReference>
<accession>A0AAP2UMQ8</accession>
<sequence>MDAESIKSALQAKNGVVMDFKLEWDAFRFLLFDKMFAMLGFDKQQEPILTLKLPPQEGAWYREEYAFITEGYYMNKVHWISVRYDLASRDLLMGLMEKSYTGFLCTLTKKQQQLIAGKAQHT</sequence>
<dbReference type="SUPFAM" id="SSF142906">
    <property type="entry name" value="YjbR-like"/>
    <property type="match status" value="1"/>
</dbReference>
<dbReference type="EMBL" id="WWTN01000013">
    <property type="protein sequence ID" value="MZH56014.1"/>
    <property type="molecule type" value="Genomic_DNA"/>
</dbReference>
<comment type="caution">
    <text evidence="1">The sequence shown here is derived from an EMBL/GenBank/DDBJ whole genome shotgun (WGS) entry which is preliminary data.</text>
</comment>
<dbReference type="InterPro" id="IPR007351">
    <property type="entry name" value="YjbR"/>
</dbReference>
<dbReference type="GO" id="GO:0003677">
    <property type="term" value="F:DNA binding"/>
    <property type="evidence" value="ECO:0007669"/>
    <property type="project" value="UniProtKB-KW"/>
</dbReference>
<dbReference type="InterPro" id="IPR038056">
    <property type="entry name" value="YjbR-like_sf"/>
</dbReference>
<evidence type="ECO:0000313" key="2">
    <source>
        <dbReference type="EMBL" id="MZH56014.1"/>
    </source>
</evidence>
<name>A0AAP2UMQ8_CLOIN</name>